<dbReference type="EMBL" id="BHZC01000001">
    <property type="protein sequence ID" value="GCD36611.1"/>
    <property type="molecule type" value="Genomic_DNA"/>
</dbReference>
<dbReference type="Gene3D" id="3.20.20.140">
    <property type="entry name" value="Metal-dependent hydrolases"/>
    <property type="match status" value="1"/>
</dbReference>
<dbReference type="SUPFAM" id="SSF51338">
    <property type="entry name" value="Composite domain of metallo-dependent hydrolases"/>
    <property type="match status" value="2"/>
</dbReference>
<feature type="domain" description="Amidohydrolase-related" evidence="2">
    <location>
        <begin position="98"/>
        <end position="435"/>
    </location>
</feature>
<dbReference type="RefSeq" id="WP_125046192.1">
    <property type="nucleotide sequence ID" value="NZ_BHZC01000001.1"/>
</dbReference>
<dbReference type="InterPro" id="IPR006680">
    <property type="entry name" value="Amidohydro-rel"/>
</dbReference>
<dbReference type="GO" id="GO:0016810">
    <property type="term" value="F:hydrolase activity, acting on carbon-nitrogen (but not peptide) bonds"/>
    <property type="evidence" value="ECO:0007669"/>
    <property type="project" value="InterPro"/>
</dbReference>
<gene>
    <name evidence="3" type="ORF">OEIGOIKO_04384</name>
</gene>
<dbReference type="InterPro" id="IPR011059">
    <property type="entry name" value="Metal-dep_hydrolase_composite"/>
</dbReference>
<accession>A0A7U9KWE0</accession>
<evidence type="ECO:0000256" key="1">
    <source>
        <dbReference type="ARBA" id="ARBA00022801"/>
    </source>
</evidence>
<protein>
    <submittedName>
        <fullName evidence="3">TRZ/ATZ family hydrolase</fullName>
    </submittedName>
</protein>
<reference evidence="3 4" key="1">
    <citation type="submission" date="2018-11" db="EMBL/GenBank/DDBJ databases">
        <title>Whole genome sequence of Streptomyces chrestomyceticus NBRC 13444(T).</title>
        <authorList>
            <person name="Komaki H."/>
            <person name="Tamura T."/>
        </authorList>
    </citation>
    <scope>NUCLEOTIDE SEQUENCE [LARGE SCALE GENOMIC DNA]</scope>
    <source>
        <strain evidence="3 4">NBRC 13444</strain>
    </source>
</reference>
<dbReference type="Proteomes" id="UP000287830">
    <property type="component" value="Unassembled WGS sequence"/>
</dbReference>
<dbReference type="InterPro" id="IPR050287">
    <property type="entry name" value="MTA/SAH_deaminase"/>
</dbReference>
<dbReference type="PANTHER" id="PTHR43794:SF11">
    <property type="entry name" value="AMIDOHYDROLASE-RELATED DOMAIN-CONTAINING PROTEIN"/>
    <property type="match status" value="1"/>
</dbReference>
<dbReference type="OrthoDB" id="3189065at2"/>
<evidence type="ECO:0000313" key="3">
    <source>
        <dbReference type="EMBL" id="GCD36611.1"/>
    </source>
</evidence>
<dbReference type="InterPro" id="IPR032466">
    <property type="entry name" value="Metal_Hydrolase"/>
</dbReference>
<organism evidence="3 4">
    <name type="scientific">Streptomyces chrestomyceticus JCM 4735</name>
    <dbReference type="NCBI Taxonomy" id="1306181"/>
    <lineage>
        <taxon>Bacteria</taxon>
        <taxon>Bacillati</taxon>
        <taxon>Actinomycetota</taxon>
        <taxon>Actinomycetes</taxon>
        <taxon>Kitasatosporales</taxon>
        <taxon>Streptomycetaceae</taxon>
        <taxon>Streptomyces</taxon>
    </lineage>
</organism>
<dbReference type="Pfam" id="PF01979">
    <property type="entry name" value="Amidohydro_1"/>
    <property type="match status" value="1"/>
</dbReference>
<proteinExistence type="predicted"/>
<dbReference type="GeneID" id="95623238"/>
<comment type="caution">
    <text evidence="3">The sequence shown here is derived from an EMBL/GenBank/DDBJ whole genome shotgun (WGS) entry which is preliminary data.</text>
</comment>
<sequence length="462" mass="49423">MNRRTALTGLMTAPLAGGASKASGGPSFRPSERDVRDVRDVLIRGAATVLTMDPKIGYGLLGEVHGADVLVRDRRVHAVGQGLDAPAGARLVDASGKLVMPGFIDVHNHLWQSSFRGGCSGQELDGWLDDCHVPVLDALTPEQIFWFVLLSCVDVLGSGVTTVVDWLAPMPYPMYVKYFAALDRSGLRFVVAASNDARDTRLVPRLNRELVSSCPRASLQVAGSAFMAALGQLRADYGAARDLGVMYHCHLLETGDQRRGDPVRALREAGALGPGTLAAHAVHLTVEEMALLAGHDVRVAHCPLSNMRLGSGIMRLPELHRHGVKIGLGQDGAANDSSDYFALMKTAVGLQRAVHQRADVHPRIPEVLYMATLGGAEAIGMDDRVGSLTPGKAADLIIVDPHTANFAPRRDWTSQLVLNGQPHNVSHVFVDGVEVKKDGQVMSVDAAETVARAERASRALHG</sequence>
<name>A0A7U9KWE0_9ACTN</name>
<dbReference type="AlphaFoldDB" id="A0A7U9KWE0"/>
<dbReference type="SUPFAM" id="SSF51556">
    <property type="entry name" value="Metallo-dependent hydrolases"/>
    <property type="match status" value="1"/>
</dbReference>
<dbReference type="PANTHER" id="PTHR43794">
    <property type="entry name" value="AMINOHYDROLASE SSNA-RELATED"/>
    <property type="match status" value="1"/>
</dbReference>
<dbReference type="Gene3D" id="2.30.40.10">
    <property type="entry name" value="Urease, subunit C, domain 1"/>
    <property type="match status" value="1"/>
</dbReference>
<evidence type="ECO:0000259" key="2">
    <source>
        <dbReference type="Pfam" id="PF01979"/>
    </source>
</evidence>
<evidence type="ECO:0000313" key="4">
    <source>
        <dbReference type="Proteomes" id="UP000287830"/>
    </source>
</evidence>
<keyword evidence="1 3" id="KW-0378">Hydrolase</keyword>